<dbReference type="STRING" id="598659.NAMH_0486"/>
<keyword evidence="2" id="KW-0966">Cell projection</keyword>
<sequence length="126" mass="14688">MDVFSNIKNVTQKAQNLDNITTQNSTKHAQIEKVNKLSSEQQNILDKQDTEKLKKELQKLTEELNKALNPLNTTLKFQFNDKIEELMVKVVDTKDNRVIREYPPKEALELMEKMREIVGLLFDKKG</sequence>
<dbReference type="PANTHER" id="PTHR37166:SF1">
    <property type="entry name" value="PROTEIN FLAG"/>
    <property type="match status" value="1"/>
</dbReference>
<protein>
    <submittedName>
        <fullName evidence="2">Polar flagellin</fullName>
    </submittedName>
</protein>
<keyword evidence="2" id="KW-0282">Flagellum</keyword>
<dbReference type="InterPro" id="IPR035924">
    <property type="entry name" value="FlaG-like_sf"/>
</dbReference>
<dbReference type="AlphaFoldDB" id="B9L8E6"/>
<dbReference type="Gene3D" id="3.30.160.170">
    <property type="entry name" value="FlaG-like"/>
    <property type="match status" value="1"/>
</dbReference>
<keyword evidence="3" id="KW-1185">Reference proteome</keyword>
<reference evidence="2 3" key="1">
    <citation type="journal article" date="2009" name="PLoS Genet.">
        <title>Adaptations to submarine hydrothermal environments exemplified by the genome of Nautilia profundicola.</title>
        <authorList>
            <person name="Campbell B.J."/>
            <person name="Smith J.L."/>
            <person name="Hanson T.E."/>
            <person name="Klotz M.G."/>
            <person name="Stein L.Y."/>
            <person name="Lee C.K."/>
            <person name="Wu D."/>
            <person name="Robinson J.M."/>
            <person name="Khouri H.M."/>
            <person name="Eisen J.A."/>
            <person name="Cary S.C."/>
        </authorList>
    </citation>
    <scope>NUCLEOTIDE SEQUENCE [LARGE SCALE GENOMIC DNA]</scope>
    <source>
        <strain evidence="3">ATCC BAA-1463 / DSM 18972 / AmH</strain>
    </source>
</reference>
<keyword evidence="1" id="KW-0175">Coiled coil</keyword>
<dbReference type="Proteomes" id="UP000000448">
    <property type="component" value="Chromosome"/>
</dbReference>
<dbReference type="Pfam" id="PF03646">
    <property type="entry name" value="FlaG"/>
    <property type="match status" value="1"/>
</dbReference>
<dbReference type="HOGENOM" id="CLU_120910_6_1_7"/>
<dbReference type="OrthoDB" id="5373092at2"/>
<accession>B9L8E6</accession>
<evidence type="ECO:0000313" key="3">
    <source>
        <dbReference type="Proteomes" id="UP000000448"/>
    </source>
</evidence>
<evidence type="ECO:0000313" key="2">
    <source>
        <dbReference type="EMBL" id="ACM93133.1"/>
    </source>
</evidence>
<proteinExistence type="predicted"/>
<dbReference type="eggNOG" id="COG1334">
    <property type="taxonomic scope" value="Bacteria"/>
</dbReference>
<dbReference type="EMBL" id="CP001279">
    <property type="protein sequence ID" value="ACM93133.1"/>
    <property type="molecule type" value="Genomic_DNA"/>
</dbReference>
<feature type="coiled-coil region" evidence="1">
    <location>
        <begin position="43"/>
        <end position="70"/>
    </location>
</feature>
<gene>
    <name evidence="2" type="ordered locus">NAMH_0486</name>
</gene>
<organism evidence="2 3">
    <name type="scientific">Nautilia profundicola (strain ATCC BAA-1463 / DSM 18972 / AmH)</name>
    <dbReference type="NCBI Taxonomy" id="598659"/>
    <lineage>
        <taxon>Bacteria</taxon>
        <taxon>Pseudomonadati</taxon>
        <taxon>Campylobacterota</taxon>
        <taxon>Epsilonproteobacteria</taxon>
        <taxon>Nautiliales</taxon>
        <taxon>Nautiliaceae</taxon>
        <taxon>Nautilia</taxon>
    </lineage>
</organism>
<dbReference type="KEGG" id="nam:NAMH_0486"/>
<dbReference type="PANTHER" id="PTHR37166">
    <property type="entry name" value="PROTEIN FLAG"/>
    <property type="match status" value="1"/>
</dbReference>
<dbReference type="RefSeq" id="WP_015902185.1">
    <property type="nucleotide sequence ID" value="NC_012115.1"/>
</dbReference>
<dbReference type="InterPro" id="IPR005186">
    <property type="entry name" value="FlaG"/>
</dbReference>
<keyword evidence="2" id="KW-0969">Cilium</keyword>
<name>B9L8E6_NAUPA</name>
<evidence type="ECO:0000256" key="1">
    <source>
        <dbReference type="SAM" id="Coils"/>
    </source>
</evidence>
<dbReference type="SUPFAM" id="SSF160214">
    <property type="entry name" value="FlaG-like"/>
    <property type="match status" value="1"/>
</dbReference>